<keyword evidence="4" id="KW-1185">Reference proteome</keyword>
<feature type="chain" id="PRO_5040124701" description="Secreted protein" evidence="2">
    <location>
        <begin position="35"/>
        <end position="76"/>
    </location>
</feature>
<organism evidence="3 4">
    <name type="scientific">Suillus plorans</name>
    <dbReference type="NCBI Taxonomy" id="116603"/>
    <lineage>
        <taxon>Eukaryota</taxon>
        <taxon>Fungi</taxon>
        <taxon>Dikarya</taxon>
        <taxon>Basidiomycota</taxon>
        <taxon>Agaricomycotina</taxon>
        <taxon>Agaricomycetes</taxon>
        <taxon>Agaricomycetidae</taxon>
        <taxon>Boletales</taxon>
        <taxon>Suillineae</taxon>
        <taxon>Suillaceae</taxon>
        <taxon>Suillus</taxon>
    </lineage>
</organism>
<dbReference type="EMBL" id="JABBWE010000045">
    <property type="protein sequence ID" value="KAG1791092.1"/>
    <property type="molecule type" value="Genomic_DNA"/>
</dbReference>
<dbReference type="RefSeq" id="XP_041158002.1">
    <property type="nucleotide sequence ID" value="XM_041303453.1"/>
</dbReference>
<proteinExistence type="predicted"/>
<protein>
    <recommendedName>
        <fullName evidence="5">Secreted protein</fullName>
    </recommendedName>
</protein>
<dbReference type="Proteomes" id="UP000719766">
    <property type="component" value="Unassembled WGS sequence"/>
</dbReference>
<comment type="caution">
    <text evidence="3">The sequence shown here is derived from an EMBL/GenBank/DDBJ whole genome shotgun (WGS) entry which is preliminary data.</text>
</comment>
<evidence type="ECO:0000313" key="3">
    <source>
        <dbReference type="EMBL" id="KAG1791092.1"/>
    </source>
</evidence>
<feature type="signal peptide" evidence="2">
    <location>
        <begin position="1"/>
        <end position="34"/>
    </location>
</feature>
<evidence type="ECO:0008006" key="5">
    <source>
        <dbReference type="Google" id="ProtNLM"/>
    </source>
</evidence>
<evidence type="ECO:0000256" key="2">
    <source>
        <dbReference type="SAM" id="SignalP"/>
    </source>
</evidence>
<dbReference type="GeneID" id="64597217"/>
<name>A0A9P7AM01_9AGAM</name>
<reference evidence="3" key="1">
    <citation type="journal article" date="2020" name="New Phytol.">
        <title>Comparative genomics reveals dynamic genome evolution in host specialist ectomycorrhizal fungi.</title>
        <authorList>
            <person name="Lofgren L.A."/>
            <person name="Nguyen N.H."/>
            <person name="Vilgalys R."/>
            <person name="Ruytinx J."/>
            <person name="Liao H.L."/>
            <person name="Branco S."/>
            <person name="Kuo A."/>
            <person name="LaButti K."/>
            <person name="Lipzen A."/>
            <person name="Andreopoulos W."/>
            <person name="Pangilinan J."/>
            <person name="Riley R."/>
            <person name="Hundley H."/>
            <person name="Na H."/>
            <person name="Barry K."/>
            <person name="Grigoriev I.V."/>
            <person name="Stajich J.E."/>
            <person name="Kennedy P.G."/>
        </authorList>
    </citation>
    <scope>NUCLEOTIDE SEQUENCE</scope>
    <source>
        <strain evidence="3">S12</strain>
    </source>
</reference>
<feature type="non-terminal residue" evidence="3">
    <location>
        <position position="76"/>
    </location>
</feature>
<feature type="region of interest" description="Disordered" evidence="1">
    <location>
        <begin position="57"/>
        <end position="76"/>
    </location>
</feature>
<sequence length="76" mass="8054">MAQILSVCASSSAVCFHVLVFHVLIEVFPSSVQARQATFATSSPVFVSQILMEHSMGSSVQGPSRPPVAIMDMSGE</sequence>
<evidence type="ECO:0000256" key="1">
    <source>
        <dbReference type="SAM" id="MobiDB-lite"/>
    </source>
</evidence>
<evidence type="ECO:0000313" key="4">
    <source>
        <dbReference type="Proteomes" id="UP000719766"/>
    </source>
</evidence>
<keyword evidence="2" id="KW-0732">Signal</keyword>
<gene>
    <name evidence="3" type="ORF">HD556DRAFT_1387459</name>
</gene>
<accession>A0A9P7AM01</accession>
<dbReference type="AlphaFoldDB" id="A0A9P7AM01"/>